<accession>A0A5N5T445</accession>
<keyword evidence="3" id="KW-1185">Reference proteome</keyword>
<dbReference type="Proteomes" id="UP000326759">
    <property type="component" value="Unassembled WGS sequence"/>
</dbReference>
<feature type="non-terminal residue" evidence="2">
    <location>
        <position position="68"/>
    </location>
</feature>
<protein>
    <submittedName>
        <fullName evidence="2">Uncharacterized protein</fullName>
    </submittedName>
</protein>
<keyword evidence="1" id="KW-1133">Transmembrane helix</keyword>
<name>A0A5N5T445_9CRUS</name>
<proteinExistence type="predicted"/>
<reference evidence="2 3" key="1">
    <citation type="journal article" date="2019" name="PLoS Biol.">
        <title>Sex chromosomes control vertical transmission of feminizing Wolbachia symbionts in an isopod.</title>
        <authorList>
            <person name="Becking T."/>
            <person name="Chebbi M.A."/>
            <person name="Giraud I."/>
            <person name="Moumen B."/>
            <person name="Laverre T."/>
            <person name="Caubet Y."/>
            <person name="Peccoud J."/>
            <person name="Gilbert C."/>
            <person name="Cordaux R."/>
        </authorList>
    </citation>
    <scope>NUCLEOTIDE SEQUENCE [LARGE SCALE GENOMIC DNA]</scope>
    <source>
        <strain evidence="2">ANa2</strain>
        <tissue evidence="2">Whole body excluding digestive tract and cuticle</tissue>
    </source>
</reference>
<evidence type="ECO:0000313" key="2">
    <source>
        <dbReference type="EMBL" id="KAB7500718.1"/>
    </source>
</evidence>
<evidence type="ECO:0000256" key="1">
    <source>
        <dbReference type="SAM" id="Phobius"/>
    </source>
</evidence>
<sequence>MITRVFDIIFYYFWLKCYIIIVKICNLKLVLNGFISCNILSKKRKIGIRIKANFSFLISFAFSLFMKR</sequence>
<feature type="transmembrane region" description="Helical" evidence="1">
    <location>
        <begin position="46"/>
        <end position="66"/>
    </location>
</feature>
<feature type="transmembrane region" description="Helical" evidence="1">
    <location>
        <begin position="12"/>
        <end position="34"/>
    </location>
</feature>
<evidence type="ECO:0000313" key="3">
    <source>
        <dbReference type="Proteomes" id="UP000326759"/>
    </source>
</evidence>
<dbReference type="EMBL" id="SEYY01012971">
    <property type="protein sequence ID" value="KAB7500718.1"/>
    <property type="molecule type" value="Genomic_DNA"/>
</dbReference>
<organism evidence="2 3">
    <name type="scientific">Armadillidium nasatum</name>
    <dbReference type="NCBI Taxonomy" id="96803"/>
    <lineage>
        <taxon>Eukaryota</taxon>
        <taxon>Metazoa</taxon>
        <taxon>Ecdysozoa</taxon>
        <taxon>Arthropoda</taxon>
        <taxon>Crustacea</taxon>
        <taxon>Multicrustacea</taxon>
        <taxon>Malacostraca</taxon>
        <taxon>Eumalacostraca</taxon>
        <taxon>Peracarida</taxon>
        <taxon>Isopoda</taxon>
        <taxon>Oniscidea</taxon>
        <taxon>Crinocheta</taxon>
        <taxon>Armadillidiidae</taxon>
        <taxon>Armadillidium</taxon>
    </lineage>
</organism>
<dbReference type="AlphaFoldDB" id="A0A5N5T445"/>
<keyword evidence="1" id="KW-0812">Transmembrane</keyword>
<keyword evidence="1" id="KW-0472">Membrane</keyword>
<comment type="caution">
    <text evidence="2">The sequence shown here is derived from an EMBL/GenBank/DDBJ whole genome shotgun (WGS) entry which is preliminary data.</text>
</comment>
<gene>
    <name evidence="2" type="ORF">Anas_03656</name>
</gene>